<name>A0A445E7Q2_ARAHY</name>
<reference evidence="1 2" key="1">
    <citation type="submission" date="2019-01" db="EMBL/GenBank/DDBJ databases">
        <title>Sequencing of cultivated peanut Arachis hypogaea provides insights into genome evolution and oil improvement.</title>
        <authorList>
            <person name="Chen X."/>
        </authorList>
    </citation>
    <scope>NUCLEOTIDE SEQUENCE [LARGE SCALE GENOMIC DNA]</scope>
    <source>
        <strain evidence="2">cv. Fuhuasheng</strain>
        <tissue evidence="1">Leaves</tissue>
    </source>
</reference>
<comment type="caution">
    <text evidence="1">The sequence shown here is derived from an EMBL/GenBank/DDBJ whole genome shotgun (WGS) entry which is preliminary data.</text>
</comment>
<protein>
    <recommendedName>
        <fullName evidence="3">Expp1 protein</fullName>
    </recommendedName>
</protein>
<dbReference type="EMBL" id="SDMP01000002">
    <property type="protein sequence ID" value="RYR71468.1"/>
    <property type="molecule type" value="Genomic_DNA"/>
</dbReference>
<dbReference type="PANTHER" id="PTHR21454">
    <property type="entry name" value="DPH3 HOMOLOG-RELATED"/>
    <property type="match status" value="1"/>
</dbReference>
<sequence length="250" mass="27134">MAVLRTLSSTRAPSVVAAAITVVVLAVAAVPAFAGDTNGAYSPCTDTRVQRNDGFTLGIAFSSKDKFFNGNVQLSPCDSRLSLSNSNSQISVFRPKVDEISLLTVNSSSFVADSYGYMVAFAGRKYAARSPPAFIANSSFTVTSFTLVLEFQKGRLQNLYWKRDGCAKCSGNSKAVCLNNQDCALQTSTCKSHGGSVDCSIGIQLAFSGTDEHLRALNSWYEVKNLRQYSLYGLYSNLRDSLTSQYDKFF</sequence>
<gene>
    <name evidence="1" type="ORF">Ahy_A02g005734</name>
</gene>
<evidence type="ECO:0000313" key="2">
    <source>
        <dbReference type="Proteomes" id="UP000289738"/>
    </source>
</evidence>
<evidence type="ECO:0008006" key="3">
    <source>
        <dbReference type="Google" id="ProtNLM"/>
    </source>
</evidence>
<dbReference type="PANTHER" id="PTHR21454:SF41">
    <property type="entry name" value="EXPP1 PROTEIN"/>
    <property type="match status" value="1"/>
</dbReference>
<accession>A0A445E7Q2</accession>
<dbReference type="OrthoDB" id="1885051at2759"/>
<dbReference type="GO" id="GO:0005829">
    <property type="term" value="C:cytosol"/>
    <property type="evidence" value="ECO:0007669"/>
    <property type="project" value="TreeGrafter"/>
</dbReference>
<organism evidence="1 2">
    <name type="scientific">Arachis hypogaea</name>
    <name type="common">Peanut</name>
    <dbReference type="NCBI Taxonomy" id="3818"/>
    <lineage>
        <taxon>Eukaryota</taxon>
        <taxon>Viridiplantae</taxon>
        <taxon>Streptophyta</taxon>
        <taxon>Embryophyta</taxon>
        <taxon>Tracheophyta</taxon>
        <taxon>Spermatophyta</taxon>
        <taxon>Magnoliopsida</taxon>
        <taxon>eudicotyledons</taxon>
        <taxon>Gunneridae</taxon>
        <taxon>Pentapetalae</taxon>
        <taxon>rosids</taxon>
        <taxon>fabids</taxon>
        <taxon>Fabales</taxon>
        <taxon>Fabaceae</taxon>
        <taxon>Papilionoideae</taxon>
        <taxon>50 kb inversion clade</taxon>
        <taxon>dalbergioids sensu lato</taxon>
        <taxon>Dalbergieae</taxon>
        <taxon>Pterocarpus clade</taxon>
        <taxon>Arachis</taxon>
    </lineage>
</organism>
<evidence type="ECO:0000313" key="1">
    <source>
        <dbReference type="EMBL" id="RYR71468.1"/>
    </source>
</evidence>
<dbReference type="GO" id="GO:0017183">
    <property type="term" value="P:protein histidyl modification to diphthamide"/>
    <property type="evidence" value="ECO:0007669"/>
    <property type="project" value="InterPro"/>
</dbReference>
<proteinExistence type="predicted"/>
<dbReference type="InterPro" id="IPR044248">
    <property type="entry name" value="DPH3/4-like"/>
</dbReference>
<dbReference type="Gramene" id="arahy.Tifrunner.gnm2.ann2.Ah12g448700.1">
    <property type="protein sequence ID" value="arahy.Tifrunner.gnm2.ann2.Ah12g448700.1-CDS"/>
    <property type="gene ID" value="arahy.Tifrunner.gnm2.ann2.Ah12g448700"/>
</dbReference>
<dbReference type="GO" id="GO:0046872">
    <property type="term" value="F:metal ion binding"/>
    <property type="evidence" value="ECO:0007669"/>
    <property type="project" value="InterPro"/>
</dbReference>
<keyword evidence="2" id="KW-1185">Reference proteome</keyword>
<dbReference type="STRING" id="3818.A0A445E7Q2"/>
<dbReference type="Proteomes" id="UP000289738">
    <property type="component" value="Chromosome A02"/>
</dbReference>
<dbReference type="AlphaFoldDB" id="A0A445E7Q2"/>